<dbReference type="Pfam" id="PF01850">
    <property type="entry name" value="PIN"/>
    <property type="match status" value="1"/>
</dbReference>
<dbReference type="SUPFAM" id="SSF88723">
    <property type="entry name" value="PIN domain-like"/>
    <property type="match status" value="1"/>
</dbReference>
<dbReference type="HAMAP" id="MF_00265">
    <property type="entry name" value="VapC_Nob1"/>
    <property type="match status" value="1"/>
</dbReference>
<evidence type="ECO:0000256" key="2">
    <source>
        <dbReference type="ARBA" id="ARBA00022722"/>
    </source>
</evidence>
<evidence type="ECO:0000256" key="1">
    <source>
        <dbReference type="ARBA" id="ARBA00022649"/>
    </source>
</evidence>
<dbReference type="GO" id="GO:0000287">
    <property type="term" value="F:magnesium ion binding"/>
    <property type="evidence" value="ECO:0007669"/>
    <property type="project" value="UniProtKB-UniRule"/>
</dbReference>
<keyword evidence="4 6" id="KW-0378">Hydrolase</keyword>
<comment type="function">
    <text evidence="6">Toxic component of a toxin-antitoxin (TA) system. An RNase.</text>
</comment>
<evidence type="ECO:0000256" key="5">
    <source>
        <dbReference type="ARBA" id="ARBA00022842"/>
    </source>
</evidence>
<evidence type="ECO:0000313" key="8">
    <source>
        <dbReference type="EMBL" id="MDR7303185.1"/>
    </source>
</evidence>
<dbReference type="EMBL" id="JAVDXW010000001">
    <property type="protein sequence ID" value="MDR7303185.1"/>
    <property type="molecule type" value="Genomic_DNA"/>
</dbReference>
<evidence type="ECO:0000256" key="3">
    <source>
        <dbReference type="ARBA" id="ARBA00022723"/>
    </source>
</evidence>
<protein>
    <recommendedName>
        <fullName evidence="6">Ribonuclease VapC</fullName>
        <shortName evidence="6">RNase VapC</shortName>
        <ecNumber evidence="6">3.1.-.-</ecNumber>
    </recommendedName>
    <alternativeName>
        <fullName evidence="6">Toxin VapC</fullName>
    </alternativeName>
</protein>
<evidence type="ECO:0000259" key="7">
    <source>
        <dbReference type="Pfam" id="PF01850"/>
    </source>
</evidence>
<dbReference type="EC" id="3.1.-.-" evidence="6"/>
<dbReference type="GO" id="GO:0004540">
    <property type="term" value="F:RNA nuclease activity"/>
    <property type="evidence" value="ECO:0007669"/>
    <property type="project" value="InterPro"/>
</dbReference>
<keyword evidence="1 6" id="KW-1277">Toxin-antitoxin system</keyword>
<evidence type="ECO:0000256" key="4">
    <source>
        <dbReference type="ARBA" id="ARBA00022801"/>
    </source>
</evidence>
<dbReference type="PANTHER" id="PTHR35901">
    <property type="entry name" value="RIBONUCLEASE VAPC3"/>
    <property type="match status" value="1"/>
</dbReference>
<dbReference type="PANTHER" id="PTHR35901:SF1">
    <property type="entry name" value="EXONUCLEASE VAPC9"/>
    <property type="match status" value="1"/>
</dbReference>
<sequence>MTDAVLDASALVFGLTSEAPSASVLRQRFVHLDCHAPHHIDAEVGNVLRRKERRGELDSQAALTALRAVRHMVDQRYPHAGPLAEAAWRLRDSITFYDALYVALAMNLGAPLITADKRLAGAPELSCEVEVVG</sequence>
<dbReference type="GO" id="GO:0016787">
    <property type="term" value="F:hydrolase activity"/>
    <property type="evidence" value="ECO:0007669"/>
    <property type="project" value="UniProtKB-KW"/>
</dbReference>
<keyword evidence="6" id="KW-0800">Toxin</keyword>
<dbReference type="RefSeq" id="WP_310275319.1">
    <property type="nucleotide sequence ID" value="NZ_JAVDXW010000001.1"/>
</dbReference>
<keyword evidence="2 6" id="KW-0540">Nuclease</keyword>
<dbReference type="InterPro" id="IPR044153">
    <property type="entry name" value="PIN_Pae0151-like"/>
</dbReference>
<proteinExistence type="inferred from homology"/>
<dbReference type="InterPro" id="IPR002716">
    <property type="entry name" value="PIN_dom"/>
</dbReference>
<evidence type="ECO:0000256" key="6">
    <source>
        <dbReference type="HAMAP-Rule" id="MF_00265"/>
    </source>
</evidence>
<feature type="binding site" evidence="6">
    <location>
        <position position="98"/>
    </location>
    <ligand>
        <name>Mg(2+)</name>
        <dbReference type="ChEBI" id="CHEBI:18420"/>
    </ligand>
</feature>
<reference evidence="8" key="1">
    <citation type="submission" date="2023-07" db="EMBL/GenBank/DDBJ databases">
        <title>Sequencing the genomes of 1000 actinobacteria strains.</title>
        <authorList>
            <person name="Klenk H.-P."/>
        </authorList>
    </citation>
    <scope>NUCLEOTIDE SEQUENCE</scope>
    <source>
        <strain evidence="8">DSM 45977</strain>
    </source>
</reference>
<accession>A0AAE3ZG75</accession>
<evidence type="ECO:0000313" key="9">
    <source>
        <dbReference type="Proteomes" id="UP001180845"/>
    </source>
</evidence>
<dbReference type="Proteomes" id="UP001180845">
    <property type="component" value="Unassembled WGS sequence"/>
</dbReference>
<keyword evidence="3 6" id="KW-0479">Metal-binding</keyword>
<comment type="similarity">
    <text evidence="6">Belongs to the PINc/VapC protein family.</text>
</comment>
<comment type="caution">
    <text evidence="8">The sequence shown here is derived from an EMBL/GenBank/DDBJ whole genome shotgun (WGS) entry which is preliminary data.</text>
</comment>
<gene>
    <name evidence="6" type="primary">vapC</name>
    <name evidence="8" type="ORF">JOF55_003366</name>
</gene>
<dbReference type="InterPro" id="IPR051619">
    <property type="entry name" value="TypeII_TA_RNase_PINc/VapC"/>
</dbReference>
<dbReference type="InterPro" id="IPR029060">
    <property type="entry name" value="PIN-like_dom_sf"/>
</dbReference>
<dbReference type="GO" id="GO:0090729">
    <property type="term" value="F:toxin activity"/>
    <property type="evidence" value="ECO:0007669"/>
    <property type="project" value="UniProtKB-KW"/>
</dbReference>
<comment type="cofactor">
    <cofactor evidence="6">
        <name>Mg(2+)</name>
        <dbReference type="ChEBI" id="CHEBI:18420"/>
    </cofactor>
</comment>
<dbReference type="Gene3D" id="3.40.50.1010">
    <property type="entry name" value="5'-nuclease"/>
    <property type="match status" value="1"/>
</dbReference>
<keyword evidence="9" id="KW-1185">Reference proteome</keyword>
<feature type="domain" description="PIN" evidence="7">
    <location>
        <begin position="5"/>
        <end position="121"/>
    </location>
</feature>
<organism evidence="8 9">
    <name type="scientific">Haloactinomyces albus</name>
    <dbReference type="NCBI Taxonomy" id="1352928"/>
    <lineage>
        <taxon>Bacteria</taxon>
        <taxon>Bacillati</taxon>
        <taxon>Actinomycetota</taxon>
        <taxon>Actinomycetes</taxon>
        <taxon>Actinopolysporales</taxon>
        <taxon>Actinopolysporaceae</taxon>
        <taxon>Haloactinomyces</taxon>
    </lineage>
</organism>
<name>A0AAE3ZG75_9ACTN</name>
<keyword evidence="5 6" id="KW-0460">Magnesium</keyword>
<dbReference type="AlphaFoldDB" id="A0AAE3ZG75"/>
<feature type="binding site" evidence="6">
    <location>
        <position position="7"/>
    </location>
    <ligand>
        <name>Mg(2+)</name>
        <dbReference type="ChEBI" id="CHEBI:18420"/>
    </ligand>
</feature>
<dbReference type="InterPro" id="IPR022907">
    <property type="entry name" value="VapC_family"/>
</dbReference>
<dbReference type="CDD" id="cd09873">
    <property type="entry name" value="PIN_Pae0151-like"/>
    <property type="match status" value="1"/>
</dbReference>